<evidence type="ECO:0000256" key="1">
    <source>
        <dbReference type="ARBA" id="ARBA00004496"/>
    </source>
</evidence>
<dbReference type="InterPro" id="IPR020058">
    <property type="entry name" value="Glu/Gln-tRNA-synth_Ib_cat-dom"/>
</dbReference>
<accession>A0AAW2ZE07</accession>
<comment type="catalytic activity">
    <reaction evidence="11">
        <text>tRNA(Glu) + L-glutamate + ATP = L-glutamyl-tRNA(Glu) + AMP + diphosphate</text>
        <dbReference type="Rhea" id="RHEA:23540"/>
        <dbReference type="Rhea" id="RHEA-COMP:9663"/>
        <dbReference type="Rhea" id="RHEA-COMP:9680"/>
        <dbReference type="ChEBI" id="CHEBI:29985"/>
        <dbReference type="ChEBI" id="CHEBI:30616"/>
        <dbReference type="ChEBI" id="CHEBI:33019"/>
        <dbReference type="ChEBI" id="CHEBI:78442"/>
        <dbReference type="ChEBI" id="CHEBI:78520"/>
        <dbReference type="ChEBI" id="CHEBI:456215"/>
        <dbReference type="EC" id="6.1.1.17"/>
    </reaction>
</comment>
<dbReference type="GO" id="GO:0005524">
    <property type="term" value="F:ATP binding"/>
    <property type="evidence" value="ECO:0007669"/>
    <property type="project" value="UniProtKB-KW"/>
</dbReference>
<dbReference type="Pfam" id="PF00749">
    <property type="entry name" value="tRNA-synt_1c"/>
    <property type="match status" value="1"/>
</dbReference>
<comment type="caution">
    <text evidence="18">The sequence shown here is derived from an EMBL/GenBank/DDBJ whole genome shotgun (WGS) entry which is preliminary data.</text>
</comment>
<keyword evidence="19" id="KW-1185">Reference proteome</keyword>
<dbReference type="Pfam" id="PF20974">
    <property type="entry name" value="tRNA-synt_1c_C2"/>
    <property type="match status" value="1"/>
</dbReference>
<evidence type="ECO:0000256" key="5">
    <source>
        <dbReference type="ARBA" id="ARBA00022598"/>
    </source>
</evidence>
<evidence type="ECO:0000256" key="4">
    <source>
        <dbReference type="ARBA" id="ARBA00022490"/>
    </source>
</evidence>
<dbReference type="SUPFAM" id="SSF52374">
    <property type="entry name" value="Nucleotidylyl transferase"/>
    <property type="match status" value="1"/>
</dbReference>
<name>A0AAW2ZE07_9EUKA</name>
<dbReference type="EMBL" id="JAOPGA020001355">
    <property type="protein sequence ID" value="KAL0487603.1"/>
    <property type="molecule type" value="Genomic_DNA"/>
</dbReference>
<organism evidence="18 19">
    <name type="scientific">Acrasis kona</name>
    <dbReference type="NCBI Taxonomy" id="1008807"/>
    <lineage>
        <taxon>Eukaryota</taxon>
        <taxon>Discoba</taxon>
        <taxon>Heterolobosea</taxon>
        <taxon>Tetramitia</taxon>
        <taxon>Eutetramitia</taxon>
        <taxon>Acrasidae</taxon>
        <taxon>Acrasis</taxon>
    </lineage>
</organism>
<dbReference type="GO" id="GO:0004818">
    <property type="term" value="F:glutamate-tRNA ligase activity"/>
    <property type="evidence" value="ECO:0007669"/>
    <property type="project" value="UniProtKB-EC"/>
</dbReference>
<evidence type="ECO:0000259" key="15">
    <source>
        <dbReference type="Pfam" id="PF00749"/>
    </source>
</evidence>
<dbReference type="Pfam" id="PF03950">
    <property type="entry name" value="tRNA-synt_1c_C"/>
    <property type="match status" value="1"/>
</dbReference>
<dbReference type="PANTHER" id="PTHR43097:SF5">
    <property type="entry name" value="GLUTAMATE--TRNA LIGASE"/>
    <property type="match status" value="1"/>
</dbReference>
<dbReference type="InterPro" id="IPR049437">
    <property type="entry name" value="tRNA-synt_1c_C2"/>
</dbReference>
<comment type="subcellular location">
    <subcellularLocation>
        <location evidence="1">Cytoplasm</location>
    </subcellularLocation>
</comment>
<dbReference type="PRINTS" id="PR00987">
    <property type="entry name" value="TRNASYNTHGLU"/>
</dbReference>
<dbReference type="InterPro" id="IPR011035">
    <property type="entry name" value="Ribosomal_bL25/Gln-tRNA_synth"/>
</dbReference>
<dbReference type="PROSITE" id="PS00178">
    <property type="entry name" value="AA_TRNA_LIGASE_I"/>
    <property type="match status" value="1"/>
</dbReference>
<feature type="compositionally biased region" description="Low complexity" evidence="13">
    <location>
        <begin position="189"/>
        <end position="200"/>
    </location>
</feature>
<evidence type="ECO:0000259" key="16">
    <source>
        <dbReference type="Pfam" id="PF03950"/>
    </source>
</evidence>
<keyword evidence="7 12" id="KW-0067">ATP-binding</keyword>
<feature type="domain" description="tRNA synthetases class I (E and Q) anti-codon binding" evidence="17">
    <location>
        <begin position="630"/>
        <end position="705"/>
    </location>
</feature>
<evidence type="ECO:0000256" key="7">
    <source>
        <dbReference type="ARBA" id="ARBA00022840"/>
    </source>
</evidence>
<proteinExistence type="inferred from homology"/>
<keyword evidence="4" id="KW-0963">Cytoplasm</keyword>
<feature type="domain" description="Glutamyl/glutaminyl-tRNA synthetase class Ib anti-codon binding" evidence="16">
    <location>
        <begin position="527"/>
        <end position="618"/>
    </location>
</feature>
<evidence type="ECO:0000256" key="2">
    <source>
        <dbReference type="ARBA" id="ARBA00008927"/>
    </source>
</evidence>
<dbReference type="InterPro" id="IPR001412">
    <property type="entry name" value="aa-tRNA-synth_I_CS"/>
</dbReference>
<dbReference type="InterPro" id="IPR004046">
    <property type="entry name" value="GST_C"/>
</dbReference>
<dbReference type="EC" id="6.1.1.17" evidence="3"/>
<dbReference type="FunFam" id="3.40.50.620:FF:000070">
    <property type="entry name" value="Bifunctional glutamate/proline--tRNA ligase"/>
    <property type="match status" value="1"/>
</dbReference>
<keyword evidence="9 12" id="KW-0030">Aminoacyl-tRNA synthetase</keyword>
<feature type="domain" description="Glutathione S-transferase C-terminal" evidence="14">
    <location>
        <begin position="84"/>
        <end position="154"/>
    </location>
</feature>
<dbReference type="AlphaFoldDB" id="A0AAW2ZE07"/>
<comment type="similarity">
    <text evidence="2">Belongs to the class-I aminoacyl-tRNA synthetase family. Glutamate--tRNA ligase type 2 subfamily.</text>
</comment>
<evidence type="ECO:0000256" key="12">
    <source>
        <dbReference type="RuleBase" id="RU363037"/>
    </source>
</evidence>
<keyword evidence="5 12" id="KW-0436">Ligase</keyword>
<dbReference type="CDD" id="cd10289">
    <property type="entry name" value="GST_C_AaRS_like"/>
    <property type="match status" value="1"/>
</dbReference>
<evidence type="ECO:0000313" key="19">
    <source>
        <dbReference type="Proteomes" id="UP001431209"/>
    </source>
</evidence>
<keyword evidence="8 12" id="KW-0648">Protein biosynthesis</keyword>
<gene>
    <name evidence="18" type="ORF">AKO1_000259</name>
</gene>
<evidence type="ECO:0000256" key="3">
    <source>
        <dbReference type="ARBA" id="ARBA00012835"/>
    </source>
</evidence>
<dbReference type="NCBIfam" id="TIGR00463">
    <property type="entry name" value="gltX_arch"/>
    <property type="match status" value="1"/>
</dbReference>
<dbReference type="InterPro" id="IPR020059">
    <property type="entry name" value="Glu/Gln-tRNA-synth_Ib_codon-bd"/>
</dbReference>
<keyword evidence="6 12" id="KW-0547">Nucleotide-binding</keyword>
<dbReference type="InterPro" id="IPR036282">
    <property type="entry name" value="Glutathione-S-Trfase_C_sf"/>
</dbReference>
<feature type="region of interest" description="Disordered" evidence="13">
    <location>
        <begin position="183"/>
        <end position="203"/>
    </location>
</feature>
<dbReference type="Gene3D" id="2.40.240.10">
    <property type="entry name" value="Ribosomal Protein L25, Chain P"/>
    <property type="match status" value="2"/>
</dbReference>
<evidence type="ECO:0000259" key="14">
    <source>
        <dbReference type="Pfam" id="PF00043"/>
    </source>
</evidence>
<feature type="domain" description="Glutamyl/glutaminyl-tRNA synthetase class Ib catalytic" evidence="15">
    <location>
        <begin position="217"/>
        <end position="523"/>
    </location>
</feature>
<dbReference type="GO" id="GO:0006424">
    <property type="term" value="P:glutamyl-tRNA aminoacylation"/>
    <property type="evidence" value="ECO:0007669"/>
    <property type="project" value="InterPro"/>
</dbReference>
<dbReference type="Gene3D" id="1.20.1050.130">
    <property type="match status" value="1"/>
</dbReference>
<dbReference type="InterPro" id="IPR000924">
    <property type="entry name" value="Glu/Gln-tRNA-synth"/>
</dbReference>
<dbReference type="PANTHER" id="PTHR43097">
    <property type="entry name" value="GLUTAMINE-TRNA LIGASE"/>
    <property type="match status" value="1"/>
</dbReference>
<dbReference type="SUPFAM" id="SSF47616">
    <property type="entry name" value="GST C-terminal domain-like"/>
    <property type="match status" value="1"/>
</dbReference>
<evidence type="ECO:0000256" key="9">
    <source>
        <dbReference type="ARBA" id="ARBA00023146"/>
    </source>
</evidence>
<dbReference type="Gene3D" id="3.40.50.620">
    <property type="entry name" value="HUPs"/>
    <property type="match status" value="1"/>
</dbReference>
<protein>
    <recommendedName>
        <fullName evidence="3">glutamate--tRNA ligase</fullName>
        <ecNumber evidence="3">6.1.1.17</ecNumber>
    </recommendedName>
    <alternativeName>
        <fullName evidence="10">Glutamyl-tRNA synthetase</fullName>
    </alternativeName>
</protein>
<evidence type="ECO:0000259" key="17">
    <source>
        <dbReference type="Pfam" id="PF20974"/>
    </source>
</evidence>
<evidence type="ECO:0000256" key="6">
    <source>
        <dbReference type="ARBA" id="ARBA00022741"/>
    </source>
</evidence>
<evidence type="ECO:0000256" key="11">
    <source>
        <dbReference type="ARBA" id="ARBA00048351"/>
    </source>
</evidence>
<sequence>MSEVVTVQFAPDQVPYAAYSAVVFTKETNRINFVPDKSKAVTSAQVDGVQGNSKVAQFFSKQSALSGSPSAQDEINKWIEKAQSEIDGVTDLAKLDVTFQHLNHHMTHRSYAVGQRLTIADLVLYESLKKSTQWKQYQARYKKHVPHLDRYFAHLDGTWFVQTATNVLTSAVKKACSTHHIVPPTVATSSSSSSNNQSSSDEADASVIVLQHAEMGKVVTRFPPEASGYLHIGHAKAALMNQYFAEKYNGKLLLRFDDTNPEKEKEAFEQRIIQDLQLLGMKADKSTWTHTSDYFEKCQELAEQLIEQGKAYVDDTPQEQMKQEKWSMLDGANRNNDVQKNMRMWKEMLQGTDHGKTCALRAKINMQSENGALRDPVLYRCKDQTHPRHGNKYKAYPTYDFACPIVDSIEGVTHALRTSEYNDRNDQFYWVCDALNIRKPHIWDYSRMNFTYTVMSKRKLTLLVAMGAVDGWDDPRLPTIAGLMRRGLTVEALKQFILSQGASRSISTIEWEALWTVNKKYLDPIVPRYTAVDADRVVVLHLDGVDRVGAVEERPKHAKNASLGNKKVTFSNRLYMDQKDCAQVVDGEEITLMGWGNAIVNKVDKDADGVVKEMRGTLNLKGSVKTTKKKLHWLAVPDDGSSVNVDLTYYDHLLLVKALDPDAEFESQVNFDSKHTKRALGDGNLKSLKRGDKMQLERVGYFVVDVEYDEGKNSISLINIPDSTTNKK</sequence>
<dbReference type="InterPro" id="IPR050132">
    <property type="entry name" value="Gln/Glu-tRNA_Ligase"/>
</dbReference>
<evidence type="ECO:0000256" key="8">
    <source>
        <dbReference type="ARBA" id="ARBA00022917"/>
    </source>
</evidence>
<evidence type="ECO:0000313" key="18">
    <source>
        <dbReference type="EMBL" id="KAL0487603.1"/>
    </source>
</evidence>
<dbReference type="InterPro" id="IPR014729">
    <property type="entry name" value="Rossmann-like_a/b/a_fold"/>
</dbReference>
<dbReference type="GO" id="GO:0017102">
    <property type="term" value="C:methionyl glutamyl tRNA synthetase complex"/>
    <property type="evidence" value="ECO:0007669"/>
    <property type="project" value="TreeGrafter"/>
</dbReference>
<dbReference type="GO" id="GO:0005829">
    <property type="term" value="C:cytosol"/>
    <property type="evidence" value="ECO:0007669"/>
    <property type="project" value="TreeGrafter"/>
</dbReference>
<evidence type="ECO:0000256" key="10">
    <source>
        <dbReference type="ARBA" id="ARBA00030865"/>
    </source>
</evidence>
<dbReference type="InterPro" id="IPR020056">
    <property type="entry name" value="Rbsml_bL25/Gln-tRNA_synth_N"/>
</dbReference>
<dbReference type="SUPFAM" id="SSF50715">
    <property type="entry name" value="Ribosomal protein L25-like"/>
    <property type="match status" value="1"/>
</dbReference>
<reference evidence="18 19" key="1">
    <citation type="submission" date="2024-03" db="EMBL/GenBank/DDBJ databases">
        <title>The Acrasis kona genome and developmental transcriptomes reveal deep origins of eukaryotic multicellular pathways.</title>
        <authorList>
            <person name="Sheikh S."/>
            <person name="Fu C.-J."/>
            <person name="Brown M.W."/>
            <person name="Baldauf S.L."/>
        </authorList>
    </citation>
    <scope>NUCLEOTIDE SEQUENCE [LARGE SCALE GENOMIC DNA]</scope>
    <source>
        <strain evidence="18 19">ATCC MYA-3509</strain>
    </source>
</reference>
<evidence type="ECO:0000256" key="13">
    <source>
        <dbReference type="SAM" id="MobiDB-lite"/>
    </source>
</evidence>
<dbReference type="CDD" id="cd00807">
    <property type="entry name" value="GlnRS_core"/>
    <property type="match status" value="1"/>
</dbReference>
<dbReference type="HAMAP" id="MF_02076">
    <property type="entry name" value="Glu_tRNA_synth_type2"/>
    <property type="match status" value="1"/>
</dbReference>
<dbReference type="InterPro" id="IPR004526">
    <property type="entry name" value="Glu-tRNA-synth_arc/euk"/>
</dbReference>
<dbReference type="Pfam" id="PF00043">
    <property type="entry name" value="GST_C"/>
    <property type="match status" value="1"/>
</dbReference>
<dbReference type="Proteomes" id="UP001431209">
    <property type="component" value="Unassembled WGS sequence"/>
</dbReference>